<sequence>NKAHSKKSFNGKLKRVTTHAVDIPKTRLRDPTPNIRASVLDI</sequence>
<accession>A0A382M544</accession>
<proteinExistence type="predicted"/>
<feature type="non-terminal residue" evidence="1">
    <location>
        <position position="1"/>
    </location>
</feature>
<evidence type="ECO:0000313" key="1">
    <source>
        <dbReference type="EMBL" id="SVC42482.1"/>
    </source>
</evidence>
<reference evidence="1" key="1">
    <citation type="submission" date="2018-05" db="EMBL/GenBank/DDBJ databases">
        <authorList>
            <person name="Lanie J.A."/>
            <person name="Ng W.-L."/>
            <person name="Kazmierczak K.M."/>
            <person name="Andrzejewski T.M."/>
            <person name="Davidsen T.M."/>
            <person name="Wayne K.J."/>
            <person name="Tettelin H."/>
            <person name="Glass J.I."/>
            <person name="Rusch D."/>
            <person name="Podicherti R."/>
            <person name="Tsui H.-C.T."/>
            <person name="Winkler M.E."/>
        </authorList>
    </citation>
    <scope>NUCLEOTIDE SEQUENCE</scope>
</reference>
<name>A0A382M544_9ZZZZ</name>
<dbReference type="EMBL" id="UINC01090490">
    <property type="protein sequence ID" value="SVC42482.1"/>
    <property type="molecule type" value="Genomic_DNA"/>
</dbReference>
<protein>
    <submittedName>
        <fullName evidence="1">Uncharacterized protein</fullName>
    </submittedName>
</protein>
<organism evidence="1">
    <name type="scientific">marine metagenome</name>
    <dbReference type="NCBI Taxonomy" id="408172"/>
    <lineage>
        <taxon>unclassified sequences</taxon>
        <taxon>metagenomes</taxon>
        <taxon>ecological metagenomes</taxon>
    </lineage>
</organism>
<dbReference type="AlphaFoldDB" id="A0A382M544"/>
<gene>
    <name evidence="1" type="ORF">METZ01_LOCUS295336</name>
</gene>